<protein>
    <recommendedName>
        <fullName evidence="1">DUF5641 domain-containing protein</fullName>
    </recommendedName>
</protein>
<gene>
    <name evidence="2" type="ORF">T11_1981</name>
</gene>
<accession>A0A0V1HVL9</accession>
<dbReference type="Proteomes" id="UP000055024">
    <property type="component" value="Unassembled WGS sequence"/>
</dbReference>
<dbReference type="Pfam" id="PF18701">
    <property type="entry name" value="DUF5641"/>
    <property type="match status" value="1"/>
</dbReference>
<feature type="domain" description="DUF5641" evidence="1">
    <location>
        <begin position="45"/>
        <end position="85"/>
    </location>
</feature>
<keyword evidence="3" id="KW-1185">Reference proteome</keyword>
<evidence type="ECO:0000313" key="3">
    <source>
        <dbReference type="Proteomes" id="UP000055024"/>
    </source>
</evidence>
<reference evidence="2 3" key="1">
    <citation type="submission" date="2015-01" db="EMBL/GenBank/DDBJ databases">
        <title>Evolution of Trichinella species and genotypes.</title>
        <authorList>
            <person name="Korhonen P.K."/>
            <person name="Edoardo P."/>
            <person name="Giuseppe L.R."/>
            <person name="Gasser R.B."/>
        </authorList>
    </citation>
    <scope>NUCLEOTIDE SEQUENCE [LARGE SCALE GENOMIC DNA]</scope>
    <source>
        <strain evidence="2">ISS1029</strain>
    </source>
</reference>
<comment type="caution">
    <text evidence="2">The sequence shown here is derived from an EMBL/GenBank/DDBJ whole genome shotgun (WGS) entry which is preliminary data.</text>
</comment>
<evidence type="ECO:0000313" key="2">
    <source>
        <dbReference type="EMBL" id="KRZ14146.1"/>
    </source>
</evidence>
<organism evidence="2 3">
    <name type="scientific">Trichinella zimbabwensis</name>
    <dbReference type="NCBI Taxonomy" id="268475"/>
    <lineage>
        <taxon>Eukaryota</taxon>
        <taxon>Metazoa</taxon>
        <taxon>Ecdysozoa</taxon>
        <taxon>Nematoda</taxon>
        <taxon>Enoplea</taxon>
        <taxon>Dorylaimia</taxon>
        <taxon>Trichinellida</taxon>
        <taxon>Trichinellidae</taxon>
        <taxon>Trichinella</taxon>
    </lineage>
</organism>
<dbReference type="AlphaFoldDB" id="A0A0V1HVL9"/>
<name>A0A0V1HVL9_9BILA</name>
<sequence length="92" mass="10185">MVLAEETIATFMAVLAQRLPRCFQLSTKMDGSKDGIQDRRVLNQNRNNRPLGRILQLYPGSDGIIRSVPVKTAAGSFAISIQKLWLIEAATL</sequence>
<dbReference type="EMBL" id="JYDP01000027">
    <property type="protein sequence ID" value="KRZ14146.1"/>
    <property type="molecule type" value="Genomic_DNA"/>
</dbReference>
<dbReference type="OrthoDB" id="6426986at2759"/>
<dbReference type="InterPro" id="IPR040676">
    <property type="entry name" value="DUF5641"/>
</dbReference>
<evidence type="ECO:0000259" key="1">
    <source>
        <dbReference type="Pfam" id="PF18701"/>
    </source>
</evidence>
<proteinExistence type="predicted"/>